<dbReference type="Proteomes" id="UP000244005">
    <property type="component" value="Unassembled WGS sequence"/>
</dbReference>
<dbReference type="OrthoDB" id="2919534at2759"/>
<keyword evidence="2" id="KW-1185">Reference proteome</keyword>
<evidence type="ECO:0000313" key="1">
    <source>
        <dbReference type="EMBL" id="PTQ38321.1"/>
    </source>
</evidence>
<dbReference type="AlphaFoldDB" id="A0A2R6WWT4"/>
<accession>A0A2R6WWT4</accession>
<gene>
    <name evidence="1" type="ORF">MARPO_0052s0100</name>
</gene>
<evidence type="ECO:0000313" key="2">
    <source>
        <dbReference type="Proteomes" id="UP000244005"/>
    </source>
</evidence>
<proteinExistence type="predicted"/>
<reference evidence="2" key="1">
    <citation type="journal article" date="2017" name="Cell">
        <title>Insights into land plant evolution garnered from the Marchantia polymorpha genome.</title>
        <authorList>
            <person name="Bowman J.L."/>
            <person name="Kohchi T."/>
            <person name="Yamato K.T."/>
            <person name="Jenkins J."/>
            <person name="Shu S."/>
            <person name="Ishizaki K."/>
            <person name="Yamaoka S."/>
            <person name="Nishihama R."/>
            <person name="Nakamura Y."/>
            <person name="Berger F."/>
            <person name="Adam C."/>
            <person name="Aki S.S."/>
            <person name="Althoff F."/>
            <person name="Araki T."/>
            <person name="Arteaga-Vazquez M.A."/>
            <person name="Balasubrmanian S."/>
            <person name="Barry K."/>
            <person name="Bauer D."/>
            <person name="Boehm C.R."/>
            <person name="Briginshaw L."/>
            <person name="Caballero-Perez J."/>
            <person name="Catarino B."/>
            <person name="Chen F."/>
            <person name="Chiyoda S."/>
            <person name="Chovatia M."/>
            <person name="Davies K.M."/>
            <person name="Delmans M."/>
            <person name="Demura T."/>
            <person name="Dierschke T."/>
            <person name="Dolan L."/>
            <person name="Dorantes-Acosta A.E."/>
            <person name="Eklund D.M."/>
            <person name="Florent S.N."/>
            <person name="Flores-Sandoval E."/>
            <person name="Fujiyama A."/>
            <person name="Fukuzawa H."/>
            <person name="Galik B."/>
            <person name="Grimanelli D."/>
            <person name="Grimwood J."/>
            <person name="Grossniklaus U."/>
            <person name="Hamada T."/>
            <person name="Haseloff J."/>
            <person name="Hetherington A.J."/>
            <person name="Higo A."/>
            <person name="Hirakawa Y."/>
            <person name="Hundley H.N."/>
            <person name="Ikeda Y."/>
            <person name="Inoue K."/>
            <person name="Inoue S.I."/>
            <person name="Ishida S."/>
            <person name="Jia Q."/>
            <person name="Kakita M."/>
            <person name="Kanazawa T."/>
            <person name="Kawai Y."/>
            <person name="Kawashima T."/>
            <person name="Kennedy M."/>
            <person name="Kinose K."/>
            <person name="Kinoshita T."/>
            <person name="Kohara Y."/>
            <person name="Koide E."/>
            <person name="Komatsu K."/>
            <person name="Kopischke S."/>
            <person name="Kubo M."/>
            <person name="Kyozuka J."/>
            <person name="Lagercrantz U."/>
            <person name="Lin S.S."/>
            <person name="Lindquist E."/>
            <person name="Lipzen A.M."/>
            <person name="Lu C.W."/>
            <person name="De Luna E."/>
            <person name="Martienssen R.A."/>
            <person name="Minamino N."/>
            <person name="Mizutani M."/>
            <person name="Mizutani M."/>
            <person name="Mochizuki N."/>
            <person name="Monte I."/>
            <person name="Mosher R."/>
            <person name="Nagasaki H."/>
            <person name="Nakagami H."/>
            <person name="Naramoto S."/>
            <person name="Nishitani K."/>
            <person name="Ohtani M."/>
            <person name="Okamoto T."/>
            <person name="Okumura M."/>
            <person name="Phillips J."/>
            <person name="Pollak B."/>
            <person name="Reinders A."/>
            <person name="Rovekamp M."/>
            <person name="Sano R."/>
            <person name="Sawa S."/>
            <person name="Schmid M.W."/>
            <person name="Shirakawa M."/>
            <person name="Solano R."/>
            <person name="Spunde A."/>
            <person name="Suetsugu N."/>
            <person name="Sugano S."/>
            <person name="Sugiyama A."/>
            <person name="Sun R."/>
            <person name="Suzuki Y."/>
            <person name="Takenaka M."/>
            <person name="Takezawa D."/>
            <person name="Tomogane H."/>
            <person name="Tsuzuki M."/>
            <person name="Ueda T."/>
            <person name="Umeda M."/>
            <person name="Ward J.M."/>
            <person name="Watanabe Y."/>
            <person name="Yazaki K."/>
            <person name="Yokoyama R."/>
            <person name="Yoshitake Y."/>
            <person name="Yotsui I."/>
            <person name="Zachgo S."/>
            <person name="Schmutz J."/>
        </authorList>
    </citation>
    <scope>NUCLEOTIDE SEQUENCE [LARGE SCALE GENOMIC DNA]</scope>
    <source>
        <strain evidence="2">Tak-1</strain>
    </source>
</reference>
<dbReference type="Gramene" id="Mp6g01040.1">
    <property type="protein sequence ID" value="Mp6g01040.1.cds"/>
    <property type="gene ID" value="Mp6g01040"/>
</dbReference>
<dbReference type="EMBL" id="KZ772724">
    <property type="protein sequence ID" value="PTQ38321.1"/>
    <property type="molecule type" value="Genomic_DNA"/>
</dbReference>
<sequence>MTMPHFARWKRIRRQTSSVSGMTKICSAHRYTSSWRQLKEMLAGKRRRKLPKVDMIDHAALEIDIQISGCFLSYGVMDGVSGVNIKIEAIAHQFDSSQLETTRTVKLANGARMVLVESLSRVPTLIGGKHILLNYMIMRLDMSST</sequence>
<name>A0A2R6WWT4_MARPO</name>
<organism evidence="1 2">
    <name type="scientific">Marchantia polymorpha</name>
    <name type="common">Common liverwort</name>
    <name type="synonym">Marchantia aquatica</name>
    <dbReference type="NCBI Taxonomy" id="3197"/>
    <lineage>
        <taxon>Eukaryota</taxon>
        <taxon>Viridiplantae</taxon>
        <taxon>Streptophyta</taxon>
        <taxon>Embryophyta</taxon>
        <taxon>Marchantiophyta</taxon>
        <taxon>Marchantiopsida</taxon>
        <taxon>Marchantiidae</taxon>
        <taxon>Marchantiales</taxon>
        <taxon>Marchantiaceae</taxon>
        <taxon>Marchantia</taxon>
    </lineage>
</organism>
<protein>
    <submittedName>
        <fullName evidence="1">Uncharacterized protein</fullName>
    </submittedName>
</protein>